<keyword evidence="2" id="KW-1185">Reference proteome</keyword>
<reference evidence="1 2" key="1">
    <citation type="submission" date="2023-07" db="EMBL/GenBank/DDBJ databases">
        <title>Sequencing the genomes of 1000 actinobacteria strains.</title>
        <authorList>
            <person name="Klenk H.-P."/>
        </authorList>
    </citation>
    <scope>NUCLEOTIDE SEQUENCE [LARGE SCALE GENOMIC DNA]</scope>
    <source>
        <strain evidence="1 2">DSM 44711</strain>
    </source>
</reference>
<dbReference type="EMBL" id="JAVDYC010000001">
    <property type="protein sequence ID" value="MDR7327746.1"/>
    <property type="molecule type" value="Genomic_DNA"/>
</dbReference>
<name>A0AAE4CVT4_9ACTN</name>
<dbReference type="InterPro" id="IPR050627">
    <property type="entry name" value="Nitroreductase/BluB"/>
</dbReference>
<accession>A0AAE4CVT4</accession>
<dbReference type="SUPFAM" id="SSF55469">
    <property type="entry name" value="FMN-dependent nitroreductase-like"/>
    <property type="match status" value="1"/>
</dbReference>
<dbReference type="InterPro" id="IPR000415">
    <property type="entry name" value="Nitroreductase-like"/>
</dbReference>
<evidence type="ECO:0000313" key="2">
    <source>
        <dbReference type="Proteomes" id="UP001183629"/>
    </source>
</evidence>
<proteinExistence type="predicted"/>
<dbReference type="Gene3D" id="3.40.109.10">
    <property type="entry name" value="NADH Oxidase"/>
    <property type="match status" value="2"/>
</dbReference>
<dbReference type="PANTHER" id="PTHR23026">
    <property type="entry name" value="NADPH NITROREDUCTASE"/>
    <property type="match status" value="1"/>
</dbReference>
<gene>
    <name evidence="1" type="ORF">J2S44_007996</name>
</gene>
<dbReference type="GO" id="GO:0016491">
    <property type="term" value="F:oxidoreductase activity"/>
    <property type="evidence" value="ECO:0007669"/>
    <property type="project" value="InterPro"/>
</dbReference>
<comment type="caution">
    <text evidence="1">The sequence shown here is derived from an EMBL/GenBank/DDBJ whole genome shotgun (WGS) entry which is preliminary data.</text>
</comment>
<protein>
    <submittedName>
        <fullName evidence="1">Nitroreductase</fullName>
    </submittedName>
</protein>
<dbReference type="AlphaFoldDB" id="A0AAE4CVT4"/>
<organism evidence="1 2">
    <name type="scientific">Catenuloplanes niger</name>
    <dbReference type="NCBI Taxonomy" id="587534"/>
    <lineage>
        <taxon>Bacteria</taxon>
        <taxon>Bacillati</taxon>
        <taxon>Actinomycetota</taxon>
        <taxon>Actinomycetes</taxon>
        <taxon>Micromonosporales</taxon>
        <taxon>Micromonosporaceae</taxon>
        <taxon>Catenuloplanes</taxon>
    </lineage>
</organism>
<dbReference type="Proteomes" id="UP001183629">
    <property type="component" value="Unassembled WGS sequence"/>
</dbReference>
<evidence type="ECO:0000313" key="1">
    <source>
        <dbReference type="EMBL" id="MDR7327746.1"/>
    </source>
</evidence>
<dbReference type="PANTHER" id="PTHR23026:SF123">
    <property type="entry name" value="NAD(P)H NITROREDUCTASE RV3131-RELATED"/>
    <property type="match status" value="1"/>
</dbReference>
<sequence length="267" mass="28788">MIMMARDLVPSTGERLDQVLLLAVVEAAQAPSAGNTQPWRWRIRGPELELRADPGRAPAMDPDGRLLTFGCGAVLHHARTAIAAAGWRVRVTRLPEPDEPLLLARLRLAAVHAPDPRAAALLEAIRRRRTDRRPYAMGRLPDRILHRLVRTVWAEGCRLRPLTPAEVPAGVRTGYGPGGALLLLHGPADDRAHWLRGGEALSALLLAATSEGLATATLSDPVPTLGHLLDAAEYPYLLVRVGHPIGDGDAPATARRPLAEIFDIAPP</sequence>